<dbReference type="InterPro" id="IPR036397">
    <property type="entry name" value="RNaseH_sf"/>
</dbReference>
<sequence>MSPGSSTESYPAFAHIGLRENPGKNLNQVPCPDRELNPGHLVSRLDALTVTPQAPVFNDATRAVLEDIFLLKRLTTMQEFFSLCGQVAHGVTPIHDDDHLNKPIRRFTADYVSRQLLGVTSQTLALALCLLLHRIGVNVTVEVEQRDIGAENKVSLEELCRKAVDLCMKSNHFSGGTLAQASGLTSTLEATWRRREVARHLQQQVEAQRSTLQRLQLQLTAHSWLHEDILMLQGAPLNALAPISRPTFMMELRKTSSALLALQPRLSEAREQQSALVASVEQRLKWAAGANPALSEVMAAFESAVSTRSERLNLEQRLSTLVGNTCNALLHHEALRTRTSEGVANDTAFLQLVDQCEKSCVLAAGCEHTVTPAEESLVQLLAPEGPIDHNWIHNAEMLISDTVKSLQQQMVGLQESLFVAQDCLKNQVVTVRNRLSAHHKLMSDVRNLLKSMVKLEDCRLVGLQDYVMNYRTYSEQFSALIRELMSDELDVDRIHKAMDQLEHLKEKTNSIYEELVMFAKQQEAEQQEQGPLSCNRSTAGDESLVSGGVGADPKDHLCCGKTVSVQERNAYALGVWRRVRMKLEGRDPDPGRRATVQEQTINIRYPPQNWLHLYTDGSLISREQGAGAGVTCCLFSLYRSLGYGTTSFDGEIIAISESLRNLICHINKFKNAVILSDSKAAVLSIVSKHTPSSQTAEITIMLSQLISLNKRIVFQWIPSHCGILGNENADALAKKGSTATYRSGTKSTDYSVKRFIKSTYLDFNKQNLITQSQGKKWNSLHQNPQLIPDLPRKSSVAAFRLATGHDCLAKHLHRIGIYQSPNCPLCNSDQEMDSEHLKICASVAGHDNIFEKYWSARGQVTLLSNAWH</sequence>
<dbReference type="Gene3D" id="3.30.420.10">
    <property type="entry name" value="Ribonuclease H-like superfamily/Ribonuclease H"/>
    <property type="match status" value="1"/>
</dbReference>
<proteinExistence type="predicted"/>
<dbReference type="Proteomes" id="UP001148838">
    <property type="component" value="Unassembled WGS sequence"/>
</dbReference>
<protein>
    <recommendedName>
        <fullName evidence="1">RNase H type-1 domain-containing protein</fullName>
    </recommendedName>
</protein>
<gene>
    <name evidence="2" type="ORF">ANN_25012</name>
</gene>
<dbReference type="EMBL" id="JAJSOF020000038">
    <property type="protein sequence ID" value="KAJ4427391.1"/>
    <property type="molecule type" value="Genomic_DNA"/>
</dbReference>
<reference evidence="2 3" key="1">
    <citation type="journal article" date="2022" name="Allergy">
        <title>Genome assembly and annotation of Periplaneta americana reveal a comprehensive cockroach allergen profile.</title>
        <authorList>
            <person name="Wang L."/>
            <person name="Xiong Q."/>
            <person name="Saelim N."/>
            <person name="Wang L."/>
            <person name="Nong W."/>
            <person name="Wan A.T."/>
            <person name="Shi M."/>
            <person name="Liu X."/>
            <person name="Cao Q."/>
            <person name="Hui J.H.L."/>
            <person name="Sookrung N."/>
            <person name="Leung T.F."/>
            <person name="Tungtrongchitr A."/>
            <person name="Tsui S.K.W."/>
        </authorList>
    </citation>
    <scope>NUCLEOTIDE SEQUENCE [LARGE SCALE GENOMIC DNA]</scope>
    <source>
        <strain evidence="2">PWHHKU_190912</strain>
    </source>
</reference>
<organism evidence="2 3">
    <name type="scientific">Periplaneta americana</name>
    <name type="common">American cockroach</name>
    <name type="synonym">Blatta americana</name>
    <dbReference type="NCBI Taxonomy" id="6978"/>
    <lineage>
        <taxon>Eukaryota</taxon>
        <taxon>Metazoa</taxon>
        <taxon>Ecdysozoa</taxon>
        <taxon>Arthropoda</taxon>
        <taxon>Hexapoda</taxon>
        <taxon>Insecta</taxon>
        <taxon>Pterygota</taxon>
        <taxon>Neoptera</taxon>
        <taxon>Polyneoptera</taxon>
        <taxon>Dictyoptera</taxon>
        <taxon>Blattodea</taxon>
        <taxon>Blattoidea</taxon>
        <taxon>Blattidae</taxon>
        <taxon>Blattinae</taxon>
        <taxon>Periplaneta</taxon>
    </lineage>
</organism>
<dbReference type="CDD" id="cd09276">
    <property type="entry name" value="Rnase_HI_RT_non_LTR"/>
    <property type="match status" value="1"/>
</dbReference>
<dbReference type="Pfam" id="PF00075">
    <property type="entry name" value="RNase_H"/>
    <property type="match status" value="1"/>
</dbReference>
<dbReference type="InterPro" id="IPR012337">
    <property type="entry name" value="RNaseH-like_sf"/>
</dbReference>
<accession>A0ABQ8S060</accession>
<evidence type="ECO:0000259" key="1">
    <source>
        <dbReference type="PROSITE" id="PS50879"/>
    </source>
</evidence>
<evidence type="ECO:0000313" key="3">
    <source>
        <dbReference type="Proteomes" id="UP001148838"/>
    </source>
</evidence>
<keyword evidence="3" id="KW-1185">Reference proteome</keyword>
<dbReference type="PROSITE" id="PS50879">
    <property type="entry name" value="RNASE_H_1"/>
    <property type="match status" value="1"/>
</dbReference>
<name>A0ABQ8S060_PERAM</name>
<evidence type="ECO:0000313" key="2">
    <source>
        <dbReference type="EMBL" id="KAJ4427391.1"/>
    </source>
</evidence>
<dbReference type="SUPFAM" id="SSF53098">
    <property type="entry name" value="Ribonuclease H-like"/>
    <property type="match status" value="1"/>
</dbReference>
<dbReference type="InterPro" id="IPR002156">
    <property type="entry name" value="RNaseH_domain"/>
</dbReference>
<comment type="caution">
    <text evidence="2">The sequence shown here is derived from an EMBL/GenBank/DDBJ whole genome shotgun (WGS) entry which is preliminary data.</text>
</comment>
<feature type="domain" description="RNase H type-1" evidence="1">
    <location>
        <begin position="607"/>
        <end position="738"/>
    </location>
</feature>